<sequence>MKNIVLIIIVIFINFAFVTASLNWERDELDELPDLRNRYVNKIYTRNSSLEARAKSSRRCETAGYYLCPDKSGCCPNGEECIKDGSSYVCNGNCTVSSVDCGDGYCCKAGQVCVGYGSSGYCKTQKKSSGSTISPA</sequence>
<dbReference type="AlphaFoldDB" id="A0A9N9DV37"/>
<comment type="caution">
    <text evidence="2">The sequence shown here is derived from an EMBL/GenBank/DDBJ whole genome shotgun (WGS) entry which is preliminary data.</text>
</comment>
<dbReference type="Proteomes" id="UP000789831">
    <property type="component" value="Unassembled WGS sequence"/>
</dbReference>
<accession>A0A9N9DV37</accession>
<feature type="chain" id="PRO_5040299640" evidence="1">
    <location>
        <begin position="21"/>
        <end position="136"/>
    </location>
</feature>
<evidence type="ECO:0000256" key="1">
    <source>
        <dbReference type="SAM" id="SignalP"/>
    </source>
</evidence>
<dbReference type="EMBL" id="CAJVPL010004563">
    <property type="protein sequence ID" value="CAG8648902.1"/>
    <property type="molecule type" value="Genomic_DNA"/>
</dbReference>
<organism evidence="2 3">
    <name type="scientific">Ambispora gerdemannii</name>
    <dbReference type="NCBI Taxonomy" id="144530"/>
    <lineage>
        <taxon>Eukaryota</taxon>
        <taxon>Fungi</taxon>
        <taxon>Fungi incertae sedis</taxon>
        <taxon>Mucoromycota</taxon>
        <taxon>Glomeromycotina</taxon>
        <taxon>Glomeromycetes</taxon>
        <taxon>Archaeosporales</taxon>
        <taxon>Ambisporaceae</taxon>
        <taxon>Ambispora</taxon>
    </lineage>
</organism>
<gene>
    <name evidence="2" type="ORF">AGERDE_LOCUS11316</name>
</gene>
<proteinExistence type="predicted"/>
<keyword evidence="1" id="KW-0732">Signal</keyword>
<name>A0A9N9DV37_9GLOM</name>
<evidence type="ECO:0000313" key="2">
    <source>
        <dbReference type="EMBL" id="CAG8648902.1"/>
    </source>
</evidence>
<reference evidence="2" key="1">
    <citation type="submission" date="2021-06" db="EMBL/GenBank/DDBJ databases">
        <authorList>
            <person name="Kallberg Y."/>
            <person name="Tangrot J."/>
            <person name="Rosling A."/>
        </authorList>
    </citation>
    <scope>NUCLEOTIDE SEQUENCE</scope>
    <source>
        <strain evidence="2">MT106</strain>
    </source>
</reference>
<feature type="signal peptide" evidence="1">
    <location>
        <begin position="1"/>
        <end position="20"/>
    </location>
</feature>
<evidence type="ECO:0000313" key="3">
    <source>
        <dbReference type="Proteomes" id="UP000789831"/>
    </source>
</evidence>
<feature type="non-terminal residue" evidence="2">
    <location>
        <position position="136"/>
    </location>
</feature>
<keyword evidence="3" id="KW-1185">Reference proteome</keyword>
<protein>
    <submittedName>
        <fullName evidence="2">1071_t:CDS:1</fullName>
    </submittedName>
</protein>